<keyword evidence="2" id="KW-1185">Reference proteome</keyword>
<name>A0A4V1J2Q9_9ASCO</name>
<accession>A0A4V1J2Q9</accession>
<organism evidence="1 2">
    <name type="scientific">Metschnikowia bicuspidata</name>
    <dbReference type="NCBI Taxonomy" id="27322"/>
    <lineage>
        <taxon>Eukaryota</taxon>
        <taxon>Fungi</taxon>
        <taxon>Dikarya</taxon>
        <taxon>Ascomycota</taxon>
        <taxon>Saccharomycotina</taxon>
        <taxon>Pichiomycetes</taxon>
        <taxon>Metschnikowiaceae</taxon>
        <taxon>Metschnikowia</taxon>
    </lineage>
</organism>
<dbReference type="AlphaFoldDB" id="A0A4V1J2Q9"/>
<feature type="non-terminal residue" evidence="1">
    <location>
        <position position="176"/>
    </location>
</feature>
<protein>
    <submittedName>
        <fullName evidence="1">Uncharacterized protein</fullName>
    </submittedName>
</protein>
<dbReference type="EMBL" id="ML004488">
    <property type="protein sequence ID" value="RKP29419.1"/>
    <property type="molecule type" value="Genomic_DNA"/>
</dbReference>
<proteinExistence type="predicted"/>
<gene>
    <name evidence="1" type="ORF">METBISCDRAFT_8667</name>
</gene>
<dbReference type="Proteomes" id="UP000268321">
    <property type="component" value="Unassembled WGS sequence"/>
</dbReference>
<evidence type="ECO:0000313" key="2">
    <source>
        <dbReference type="Proteomes" id="UP000268321"/>
    </source>
</evidence>
<dbReference type="OrthoDB" id="4084695at2759"/>
<evidence type="ECO:0000313" key="1">
    <source>
        <dbReference type="EMBL" id="RKP29419.1"/>
    </source>
</evidence>
<reference evidence="2" key="1">
    <citation type="journal article" date="2018" name="Nat. Microbiol.">
        <title>Leveraging single-cell genomics to expand the fungal tree of life.</title>
        <authorList>
            <person name="Ahrendt S.R."/>
            <person name="Quandt C.A."/>
            <person name="Ciobanu D."/>
            <person name="Clum A."/>
            <person name="Salamov A."/>
            <person name="Andreopoulos B."/>
            <person name="Cheng J.F."/>
            <person name="Woyke T."/>
            <person name="Pelin A."/>
            <person name="Henrissat B."/>
            <person name="Reynolds N.K."/>
            <person name="Benny G.L."/>
            <person name="Smith M.E."/>
            <person name="James T.Y."/>
            <person name="Grigoriev I.V."/>
        </authorList>
    </citation>
    <scope>NUCLEOTIDE SEQUENCE [LARGE SCALE GENOMIC DNA]</scope>
    <source>
        <strain evidence="2">Baker2002</strain>
    </source>
</reference>
<feature type="non-terminal residue" evidence="1">
    <location>
        <position position="1"/>
    </location>
</feature>
<sequence>IARTSYRSLVALTRVLAKNDFSTIDSYRLPSQTSINEWEFKYDFVPKVSEPKVPPVSQSAIQQEKAEVKKQQMEHELFTRELNTSIKVEANDASVVHGGESVCTEPELLQACGSDPVDAHALGKKTQAKKVDLRKYQQLSLNEDINNPAVVNLGHSNVVESSLGTVDAPPKIDDAE</sequence>